<evidence type="ECO:0000313" key="3">
    <source>
        <dbReference type="Proteomes" id="UP000230837"/>
    </source>
</evidence>
<dbReference type="SUPFAM" id="SSF100950">
    <property type="entry name" value="NagB/RpiA/CoA transferase-like"/>
    <property type="match status" value="1"/>
</dbReference>
<dbReference type="Proteomes" id="UP000230837">
    <property type="component" value="Unassembled WGS sequence"/>
</dbReference>
<comment type="caution">
    <text evidence="2">The sequence shown here is derived from an EMBL/GenBank/DDBJ whole genome shotgun (WGS) entry which is preliminary data.</text>
</comment>
<evidence type="ECO:0000259" key="1">
    <source>
        <dbReference type="Pfam" id="PF01182"/>
    </source>
</evidence>
<dbReference type="InterPro" id="IPR006148">
    <property type="entry name" value="Glc/Gal-6P_isomerase"/>
</dbReference>
<gene>
    <name evidence="2" type="ORF">COZ82_00525</name>
</gene>
<dbReference type="InterPro" id="IPR037171">
    <property type="entry name" value="NagB/RpiA_transferase-like"/>
</dbReference>
<dbReference type="Pfam" id="PF01182">
    <property type="entry name" value="Glucosamine_iso"/>
    <property type="match status" value="1"/>
</dbReference>
<dbReference type="AlphaFoldDB" id="A0A2M7IPM3"/>
<sequence length="228" mass="25552">MKIIETEQPKEDAGQSLTDALREHSKKPILLMVSGGSAFSLLDFVEPSVLGPHITLTVLDERFSSDPAINNFTQLEQTKFFASCINKRVQTISTKVLEYESLHGLHNRFDTALHTWKEQNEDGVIIATMGIGPDGHTAGIFPGEHGVDFNDNTWVVGYTVPKEVNQYPERVTVTNTFLRNKVDQAIVYAVGSDKYRLIQKLQATETSIQEIPATIFKEMPFLIIFTHS</sequence>
<accession>A0A2M7IPM3</accession>
<protein>
    <recommendedName>
        <fullName evidence="1">Glucosamine/galactosamine-6-phosphate isomerase domain-containing protein</fullName>
    </recommendedName>
</protein>
<reference evidence="3" key="1">
    <citation type="submission" date="2017-09" db="EMBL/GenBank/DDBJ databases">
        <title>Depth-based differentiation of microbial function through sediment-hosted aquifers and enrichment of novel symbionts in the deep terrestrial subsurface.</title>
        <authorList>
            <person name="Probst A.J."/>
            <person name="Ladd B."/>
            <person name="Jarett J.K."/>
            <person name="Geller-Mcgrath D.E."/>
            <person name="Sieber C.M.K."/>
            <person name="Emerson J.B."/>
            <person name="Anantharaman K."/>
            <person name="Thomas B.C."/>
            <person name="Malmstrom R."/>
            <person name="Stieglmeier M."/>
            <person name="Klingl A."/>
            <person name="Woyke T."/>
            <person name="Ryan C.M."/>
            <person name="Banfield J.F."/>
        </authorList>
    </citation>
    <scope>NUCLEOTIDE SEQUENCE [LARGE SCALE GENOMIC DNA]</scope>
</reference>
<dbReference type="GO" id="GO:0005975">
    <property type="term" value="P:carbohydrate metabolic process"/>
    <property type="evidence" value="ECO:0007669"/>
    <property type="project" value="InterPro"/>
</dbReference>
<organism evidence="2 3">
    <name type="scientific">Candidatus Kaiserbacteria bacterium CG_4_8_14_3_um_filter_38_9</name>
    <dbReference type="NCBI Taxonomy" id="1974599"/>
    <lineage>
        <taxon>Bacteria</taxon>
        <taxon>Candidatus Kaiseribacteriota</taxon>
    </lineage>
</organism>
<proteinExistence type="predicted"/>
<dbReference type="Gene3D" id="3.40.50.1360">
    <property type="match status" value="1"/>
</dbReference>
<dbReference type="EMBL" id="PFHR01000032">
    <property type="protein sequence ID" value="PIW97261.1"/>
    <property type="molecule type" value="Genomic_DNA"/>
</dbReference>
<evidence type="ECO:0000313" key="2">
    <source>
        <dbReference type="EMBL" id="PIW97261.1"/>
    </source>
</evidence>
<name>A0A2M7IPM3_9BACT</name>
<feature type="domain" description="Glucosamine/galactosamine-6-phosphate isomerase" evidence="1">
    <location>
        <begin position="15"/>
        <end position="217"/>
    </location>
</feature>